<dbReference type="Proteomes" id="UP000053091">
    <property type="component" value="Unassembled WGS sequence"/>
</dbReference>
<dbReference type="InterPro" id="IPR006311">
    <property type="entry name" value="TAT_signal"/>
</dbReference>
<dbReference type="Pfam" id="PF04015">
    <property type="entry name" value="DUF362"/>
    <property type="match status" value="1"/>
</dbReference>
<keyword evidence="3" id="KW-1185">Reference proteome</keyword>
<dbReference type="EMBL" id="DF968183">
    <property type="protein sequence ID" value="GAP44614.1"/>
    <property type="molecule type" value="Genomic_DNA"/>
</dbReference>
<evidence type="ECO:0000313" key="3">
    <source>
        <dbReference type="Proteomes" id="UP000053091"/>
    </source>
</evidence>
<dbReference type="AlphaFoldDB" id="A0A0S7C566"/>
<dbReference type="InterPro" id="IPR007160">
    <property type="entry name" value="DUF362"/>
</dbReference>
<dbReference type="PROSITE" id="PS51318">
    <property type="entry name" value="TAT"/>
    <property type="match status" value="1"/>
</dbReference>
<feature type="domain" description="DUF362" evidence="1">
    <location>
        <begin position="244"/>
        <end position="346"/>
    </location>
</feature>
<evidence type="ECO:0000313" key="2">
    <source>
        <dbReference type="EMBL" id="GAP44614.1"/>
    </source>
</evidence>
<dbReference type="STRING" id="1678841.TBC1_12423"/>
<name>A0A0S7C566_9BACT</name>
<gene>
    <name evidence="2" type="ORF">TBC1_12423</name>
</gene>
<accession>A0A0S7C566</accession>
<sequence>MSKNDKPDESGRRKFFKLAAAGSLGAMIAPSPLKSVLAQVQDAEKPATNIADALKYPRKEGSLPGKFPARVVKVVDMASVQDDKPVKTVVYNMLSESMLLLTGAATLQEAWLTFVQPHEKIGLKLNPIGGTLLSSSHELVQSIIEQLLEAGIPGENIVLWDRREFQLHEAGFTPEAYPGITITGTERKGADGAYYGSDGKLLSEAVIDRDWFYFADVEGEYDDYTMPFMVNGGKYSYFTKICTQQLDKIINVPVLKNAGASITLCLKNLGYGVITNTGRLHAKLWGDTSAEVCCFPPVRDKVVLNIADGLRGCFQGGPGANPQYICNYNTLLVGTDPVAVDRIGYDIVLHKRIEEGIQQEDVPRGRQFMEYASRLGLGECNMEKIELVEVVR</sequence>
<proteinExistence type="predicted"/>
<dbReference type="RefSeq" id="WP_062044207.1">
    <property type="nucleotide sequence ID" value="NZ_DF968183.1"/>
</dbReference>
<dbReference type="OrthoDB" id="1094759at2"/>
<protein>
    <recommendedName>
        <fullName evidence="1">DUF362 domain-containing protein</fullName>
    </recommendedName>
</protein>
<reference evidence="2" key="1">
    <citation type="journal article" date="2015" name="Genome Announc.">
        <title>Draft Genome Sequence of Bacteroidales Strain TBC1, a Novel Isolate from a Methanogenic Wastewater Treatment System.</title>
        <authorList>
            <person name="Tourlousse D.M."/>
            <person name="Matsuura N."/>
            <person name="Sun L."/>
            <person name="Toyonaga M."/>
            <person name="Kuroda K."/>
            <person name="Ohashi A."/>
            <person name="Cruz R."/>
            <person name="Yamaguchi T."/>
            <person name="Sekiguchi Y."/>
        </authorList>
    </citation>
    <scope>NUCLEOTIDE SEQUENCE [LARGE SCALE GENOMIC DNA]</scope>
    <source>
        <strain evidence="2">TBC1</strain>
    </source>
</reference>
<organism evidence="2">
    <name type="scientific">Lentimicrobium saccharophilum</name>
    <dbReference type="NCBI Taxonomy" id="1678841"/>
    <lineage>
        <taxon>Bacteria</taxon>
        <taxon>Pseudomonadati</taxon>
        <taxon>Bacteroidota</taxon>
        <taxon>Bacteroidia</taxon>
        <taxon>Bacteroidales</taxon>
        <taxon>Lentimicrobiaceae</taxon>
        <taxon>Lentimicrobium</taxon>
    </lineage>
</organism>
<evidence type="ECO:0000259" key="1">
    <source>
        <dbReference type="Pfam" id="PF04015"/>
    </source>
</evidence>